<dbReference type="PROSITE" id="PS00194">
    <property type="entry name" value="THIOREDOXIN_1"/>
    <property type="match status" value="2"/>
</dbReference>
<keyword evidence="3" id="KW-0812">Transmembrane</keyword>
<feature type="region of interest" description="Disordered" evidence="2">
    <location>
        <begin position="137"/>
        <end position="185"/>
    </location>
</feature>
<evidence type="ECO:0000256" key="4">
    <source>
        <dbReference type="SAM" id="SignalP"/>
    </source>
</evidence>
<evidence type="ECO:0000256" key="2">
    <source>
        <dbReference type="SAM" id="MobiDB-lite"/>
    </source>
</evidence>
<evidence type="ECO:0000313" key="6">
    <source>
        <dbReference type="EMBL" id="CEM53722.1"/>
    </source>
</evidence>
<dbReference type="AlphaFoldDB" id="A0A0G4I9M0"/>
<dbReference type="Pfam" id="PF00085">
    <property type="entry name" value="Thioredoxin"/>
    <property type="match status" value="3"/>
</dbReference>
<name>A0A0G4I9M0_9ALVE</name>
<dbReference type="PRINTS" id="PR00421">
    <property type="entry name" value="THIOREDOXIN"/>
</dbReference>
<dbReference type="EMBL" id="CDMZ01005720">
    <property type="protein sequence ID" value="CEM53722.1"/>
    <property type="molecule type" value="Genomic_DNA"/>
</dbReference>
<dbReference type="CDD" id="cd02961">
    <property type="entry name" value="PDI_a_family"/>
    <property type="match status" value="2"/>
</dbReference>
<feature type="domain" description="Thioredoxin" evidence="5">
    <location>
        <begin position="19"/>
        <end position="131"/>
    </location>
</feature>
<dbReference type="PhylomeDB" id="A0A0G4I9M0"/>
<evidence type="ECO:0000256" key="1">
    <source>
        <dbReference type="ARBA" id="ARBA00006347"/>
    </source>
</evidence>
<feature type="domain" description="Thioredoxin" evidence="5">
    <location>
        <begin position="302"/>
        <end position="419"/>
    </location>
</feature>
<evidence type="ECO:0000259" key="5">
    <source>
        <dbReference type="PROSITE" id="PS51352"/>
    </source>
</evidence>
<dbReference type="GO" id="GO:0003756">
    <property type="term" value="F:protein disulfide isomerase activity"/>
    <property type="evidence" value="ECO:0007669"/>
    <property type="project" value="TreeGrafter"/>
</dbReference>
<dbReference type="PANTHER" id="PTHR45672">
    <property type="entry name" value="PROTEIN DISULFIDE-ISOMERASE C17H9.14C-RELATED"/>
    <property type="match status" value="1"/>
</dbReference>
<feature type="signal peptide" evidence="4">
    <location>
        <begin position="1"/>
        <end position="28"/>
    </location>
</feature>
<organism evidence="6">
    <name type="scientific">Chromera velia CCMP2878</name>
    <dbReference type="NCBI Taxonomy" id="1169474"/>
    <lineage>
        <taxon>Eukaryota</taxon>
        <taxon>Sar</taxon>
        <taxon>Alveolata</taxon>
        <taxon>Colpodellida</taxon>
        <taxon>Chromeraceae</taxon>
        <taxon>Chromera</taxon>
    </lineage>
</organism>
<keyword evidence="3" id="KW-0472">Membrane</keyword>
<protein>
    <recommendedName>
        <fullName evidence="5">Thioredoxin domain-containing protein</fullName>
    </recommendedName>
</protein>
<reference evidence="6" key="1">
    <citation type="submission" date="2014-11" db="EMBL/GenBank/DDBJ databases">
        <authorList>
            <person name="Otto D Thomas"/>
            <person name="Naeem Raeece"/>
        </authorList>
    </citation>
    <scope>NUCLEOTIDE SEQUENCE</scope>
</reference>
<dbReference type="GO" id="GO:0006457">
    <property type="term" value="P:protein folding"/>
    <property type="evidence" value="ECO:0007669"/>
    <property type="project" value="TreeGrafter"/>
</dbReference>
<dbReference type="InterPro" id="IPR017937">
    <property type="entry name" value="Thioredoxin_CS"/>
</dbReference>
<dbReference type="VEuPathDB" id="CryptoDB:Cvel_12208"/>
<feature type="chain" id="PRO_5005192754" description="Thioredoxin domain-containing protein" evidence="4">
    <location>
        <begin position="29"/>
        <end position="502"/>
    </location>
</feature>
<comment type="similarity">
    <text evidence="1">Belongs to the protein disulfide isomerase family.</text>
</comment>
<dbReference type="PROSITE" id="PS51352">
    <property type="entry name" value="THIOREDOXIN_2"/>
    <property type="match status" value="3"/>
</dbReference>
<feature type="transmembrane region" description="Helical" evidence="3">
    <location>
        <begin position="461"/>
        <end position="480"/>
    </location>
</feature>
<feature type="compositionally biased region" description="Basic and acidic residues" evidence="2">
    <location>
        <begin position="156"/>
        <end position="175"/>
    </location>
</feature>
<accession>A0A0G4I9M0</accession>
<dbReference type="GO" id="GO:0005783">
    <property type="term" value="C:endoplasmic reticulum"/>
    <property type="evidence" value="ECO:0007669"/>
    <property type="project" value="TreeGrafter"/>
</dbReference>
<dbReference type="InterPro" id="IPR013766">
    <property type="entry name" value="Thioredoxin_domain"/>
</dbReference>
<keyword evidence="3" id="KW-1133">Transmembrane helix</keyword>
<evidence type="ECO:0000256" key="3">
    <source>
        <dbReference type="SAM" id="Phobius"/>
    </source>
</evidence>
<gene>
    <name evidence="6" type="ORF">Cvel_12208</name>
</gene>
<proteinExistence type="inferred from homology"/>
<dbReference type="InterPro" id="IPR036249">
    <property type="entry name" value="Thioredoxin-like_sf"/>
</dbReference>
<feature type="domain" description="Thioredoxin" evidence="5">
    <location>
        <begin position="135"/>
        <end position="293"/>
    </location>
</feature>
<dbReference type="SUPFAM" id="SSF52833">
    <property type="entry name" value="Thioredoxin-like"/>
    <property type="match status" value="3"/>
</dbReference>
<dbReference type="InterPro" id="IPR051063">
    <property type="entry name" value="PDI"/>
</dbReference>
<keyword evidence="4" id="KW-0732">Signal</keyword>
<dbReference type="Gene3D" id="3.40.30.10">
    <property type="entry name" value="Glutaredoxin"/>
    <property type="match status" value="3"/>
</dbReference>
<sequence length="502" mass="54866">MIRKGHSTFLGIPPLLAVLGVLFFVASADVVDLSGNDIDRWSHSGSAFVKFYASWCSHCKQLEPAWNHLGETAPPGVTIARVDCQQEKSACARFGVKGYPSLKLIKEGQVYSFYGRRDPDKLREFILSKYETIKPEPFPAVPPSSATDAPANGGASKEKSAQGEGSNKKETDKETGTGGGQPIKSRVAELGDGNFTSVISTGVWFIKFYAPWCGHCKAMEAAWEDFALLHPTDGKGRRVMIGQVDVTANDEIATAFDIRGLPTLKLLMDGNMYDHVGTRATEEWARFVDGGYLQTRSEKIPLVHEHKGPDHTILLDDSNFEHLTQAATGATTGDWFVLFFAPWCGHCKKLAPVWRSVAASLKGRINVAKVDATTSTETAERFGIKAFPSLIFLRHGKMYSYEGPRSASALEAFAEGGYEGLEPSPVPPVPSLVSKTFSAARVFVSETQTRLLEFCHGSPSGAIALCVIGFIGGISIALILQTRTQQQRKRIDEKMQREKKKS</sequence>